<keyword evidence="4" id="KW-0472">Membrane</keyword>
<feature type="domain" description="ABC-type glycine betaine transport system substrate-binding" evidence="6">
    <location>
        <begin position="47"/>
        <end position="192"/>
    </location>
</feature>
<dbReference type="PROSITE" id="PS51257">
    <property type="entry name" value="PROKAR_LIPOPROTEIN"/>
    <property type="match status" value="1"/>
</dbReference>
<dbReference type="Gene3D" id="3.40.190.100">
    <property type="entry name" value="Glycine betaine-binding periplasmic protein, domain 2"/>
    <property type="match status" value="1"/>
</dbReference>
<evidence type="ECO:0000256" key="4">
    <source>
        <dbReference type="ARBA" id="ARBA00023136"/>
    </source>
</evidence>
<evidence type="ECO:0000256" key="5">
    <source>
        <dbReference type="SAM" id="SignalP"/>
    </source>
</evidence>
<keyword evidence="8" id="KW-1185">Reference proteome</keyword>
<sequence length="314" mass="34668">MSKVKGKMVILVFGLLTLLIVAGCGSDNGTSSDVGSDTSGNESNDMNYSEAVDYTITGIEPGAGISVSTEKALEEYDSLKGWNAMFSSTAGLISELDTAIENEEPIIITGWNPHWMFAKYPDMKYLEDPKGVYGETEMIKTLTRKGLKDDMPNAYKLLDQFHWEVEDMESIMNEAQVSGEEIETIAEKWVKENQDKVEEWKEGVEEVDGESIELISTPWDSERASSGVVKAVLEQLGYDVTVTPVDVAIMFESIANGDGDATLAAWLPLTHNDFYEKYKDEIDDLGENLNGAKIGLVVPAYMDINSIEDLQPNE</sequence>
<protein>
    <submittedName>
        <fullName evidence="7">Glycine/betaine ABC transporter</fullName>
    </submittedName>
</protein>
<accession>A0ABR5MJ06</accession>
<dbReference type="Gene3D" id="3.10.105.10">
    <property type="entry name" value="Dipeptide-binding Protein, Domain 3"/>
    <property type="match status" value="1"/>
</dbReference>
<dbReference type="EMBL" id="LGTK01000028">
    <property type="protein sequence ID" value="KPH74745.1"/>
    <property type="molecule type" value="Genomic_DNA"/>
</dbReference>
<reference evidence="7 8" key="1">
    <citation type="submission" date="2015-07" db="EMBL/GenBank/DDBJ databases">
        <title>High-quality draft genome sequence of Oceanobacillus caeni HM6, a bacillus isolated from a human feces.</title>
        <authorList>
            <person name="Kumar J."/>
            <person name="Verma M.K."/>
            <person name="Pandey R."/>
            <person name="Bhambi M."/>
            <person name="Chauhan N."/>
        </authorList>
    </citation>
    <scope>NUCLEOTIDE SEQUENCE [LARGE SCALE GENOMIC DNA]</scope>
    <source>
        <strain evidence="7 8">HM6</strain>
    </source>
</reference>
<keyword evidence="2" id="KW-0813">Transport</keyword>
<comment type="subcellular location">
    <subcellularLocation>
        <location evidence="1">Cell membrane</location>
    </subcellularLocation>
</comment>
<evidence type="ECO:0000313" key="8">
    <source>
        <dbReference type="Proteomes" id="UP000037854"/>
    </source>
</evidence>
<dbReference type="PANTHER" id="PTHR47737">
    <property type="entry name" value="GLYCINE BETAINE/PROLINE BETAINE TRANSPORT SYSTEM PERMEASE PROTEIN PROW"/>
    <property type="match status" value="1"/>
</dbReference>
<name>A0ABR5MJ06_9BACI</name>
<organism evidence="7 8">
    <name type="scientific">Oceanobacillus caeni</name>
    <dbReference type="NCBI Taxonomy" id="405946"/>
    <lineage>
        <taxon>Bacteria</taxon>
        <taxon>Bacillati</taxon>
        <taxon>Bacillota</taxon>
        <taxon>Bacilli</taxon>
        <taxon>Bacillales</taxon>
        <taxon>Bacillaceae</taxon>
        <taxon>Oceanobacillus</taxon>
    </lineage>
</organism>
<dbReference type="Pfam" id="PF04069">
    <property type="entry name" value="OpuAC"/>
    <property type="match status" value="2"/>
</dbReference>
<feature type="domain" description="ABC-type glycine betaine transport system substrate-binding" evidence="6">
    <location>
        <begin position="211"/>
        <end position="312"/>
    </location>
</feature>
<dbReference type="RefSeq" id="WP_060668495.1">
    <property type="nucleotide sequence ID" value="NZ_JARTGE010000082.1"/>
</dbReference>
<dbReference type="SUPFAM" id="SSF53850">
    <property type="entry name" value="Periplasmic binding protein-like II"/>
    <property type="match status" value="2"/>
</dbReference>
<evidence type="ECO:0000313" key="7">
    <source>
        <dbReference type="EMBL" id="KPH74745.1"/>
    </source>
</evidence>
<evidence type="ECO:0000256" key="2">
    <source>
        <dbReference type="ARBA" id="ARBA00022448"/>
    </source>
</evidence>
<dbReference type="Proteomes" id="UP000037854">
    <property type="component" value="Unassembled WGS sequence"/>
</dbReference>
<keyword evidence="3" id="KW-1003">Cell membrane</keyword>
<evidence type="ECO:0000256" key="1">
    <source>
        <dbReference type="ARBA" id="ARBA00004236"/>
    </source>
</evidence>
<dbReference type="PANTHER" id="PTHR47737:SF1">
    <property type="entry name" value="GLYCINE BETAINE_PROLINE BETAINE TRANSPORT SYSTEM PERMEASE PROTEIN PROW"/>
    <property type="match status" value="1"/>
</dbReference>
<gene>
    <name evidence="7" type="ORF">AFL42_09490</name>
</gene>
<comment type="caution">
    <text evidence="7">The sequence shown here is derived from an EMBL/GenBank/DDBJ whole genome shotgun (WGS) entry which is preliminary data.</text>
</comment>
<evidence type="ECO:0000256" key="3">
    <source>
        <dbReference type="ARBA" id="ARBA00022475"/>
    </source>
</evidence>
<dbReference type="InterPro" id="IPR007210">
    <property type="entry name" value="ABC_Gly_betaine_transp_sub-bd"/>
</dbReference>
<keyword evidence="5" id="KW-0732">Signal</keyword>
<evidence type="ECO:0000259" key="6">
    <source>
        <dbReference type="Pfam" id="PF04069"/>
    </source>
</evidence>
<proteinExistence type="predicted"/>
<feature type="signal peptide" evidence="5">
    <location>
        <begin position="1"/>
        <end position="22"/>
    </location>
</feature>
<feature type="chain" id="PRO_5045950019" evidence="5">
    <location>
        <begin position="23"/>
        <end position="314"/>
    </location>
</feature>